<gene>
    <name evidence="2" type="ORF">MNBD_GAMMA14-596</name>
</gene>
<name>A0A3B0Y7T8_9ZZZZ</name>
<protein>
    <recommendedName>
        <fullName evidence="3">DUF1289 domain-containing protein</fullName>
    </recommendedName>
</protein>
<evidence type="ECO:0008006" key="3">
    <source>
        <dbReference type="Google" id="ProtNLM"/>
    </source>
</evidence>
<dbReference type="Pfam" id="PF06945">
    <property type="entry name" value="DUF1289"/>
    <property type="match status" value="1"/>
</dbReference>
<dbReference type="InterPro" id="IPR010710">
    <property type="entry name" value="DUF1289"/>
</dbReference>
<proteinExistence type="predicted"/>
<dbReference type="PANTHER" id="PTHR35175:SF2">
    <property type="entry name" value="DUF1289 DOMAIN-CONTAINING PROTEIN"/>
    <property type="match status" value="1"/>
</dbReference>
<evidence type="ECO:0000313" key="2">
    <source>
        <dbReference type="EMBL" id="VAW75661.1"/>
    </source>
</evidence>
<dbReference type="PANTHER" id="PTHR35175">
    <property type="entry name" value="DUF1289 DOMAIN-CONTAINING PROTEIN"/>
    <property type="match status" value="1"/>
</dbReference>
<dbReference type="AlphaFoldDB" id="A0A3B0Y7T8"/>
<dbReference type="EMBL" id="UOFM01000143">
    <property type="protein sequence ID" value="VAW75661.1"/>
    <property type="molecule type" value="Genomic_DNA"/>
</dbReference>
<sequence length="79" mass="9008">MPERTGAPTHRPAVTSPCIRNCCLDENDICLGCYRSLTEICAWGEANNAVRQKILHNAAQRRQQRSHDQHDQHDQPENT</sequence>
<organism evidence="2">
    <name type="scientific">hydrothermal vent metagenome</name>
    <dbReference type="NCBI Taxonomy" id="652676"/>
    <lineage>
        <taxon>unclassified sequences</taxon>
        <taxon>metagenomes</taxon>
        <taxon>ecological metagenomes</taxon>
    </lineage>
</organism>
<accession>A0A3B0Y7T8</accession>
<feature type="compositionally biased region" description="Basic and acidic residues" evidence="1">
    <location>
        <begin position="65"/>
        <end position="79"/>
    </location>
</feature>
<evidence type="ECO:0000256" key="1">
    <source>
        <dbReference type="SAM" id="MobiDB-lite"/>
    </source>
</evidence>
<feature type="region of interest" description="Disordered" evidence="1">
    <location>
        <begin position="55"/>
        <end position="79"/>
    </location>
</feature>
<reference evidence="2" key="1">
    <citation type="submission" date="2018-06" db="EMBL/GenBank/DDBJ databases">
        <authorList>
            <person name="Zhirakovskaya E."/>
        </authorList>
    </citation>
    <scope>NUCLEOTIDE SEQUENCE</scope>
</reference>